<organism evidence="1 2">
    <name type="scientific">Pseudomonas phage YH6</name>
    <dbReference type="NCBI Taxonomy" id="1566995"/>
    <lineage>
        <taxon>Viruses</taxon>
        <taxon>Duplodnaviria</taxon>
        <taxon>Heunggongvirae</taxon>
        <taxon>Uroviricota</taxon>
        <taxon>Caudoviricetes</taxon>
        <taxon>Schitoviridae</taxon>
        <taxon>Migulavirinae</taxon>
        <taxon>Litunavirus</taxon>
        <taxon>Litunavirus Yh6</taxon>
    </lineage>
</organism>
<dbReference type="Proteomes" id="UP000030328">
    <property type="component" value="Segment"/>
</dbReference>
<proteinExistence type="predicted"/>
<dbReference type="InterPro" id="IPR036397">
    <property type="entry name" value="RNaseH_sf"/>
</dbReference>
<name>A0A0A0YVX9_9CAUD</name>
<dbReference type="OrthoDB" id="9151at10239"/>
<accession>A0A0A0YVX9</accession>
<reference evidence="1 2" key="1">
    <citation type="submission" date="2014-10" db="EMBL/GenBank/DDBJ databases">
        <authorList>
            <person name="Yang M."/>
            <person name="Han W."/>
        </authorList>
    </citation>
    <scope>NUCLEOTIDE SEQUENCE [LARGE SCALE GENOMIC DNA]</scope>
</reference>
<dbReference type="EMBL" id="KM974184">
    <property type="protein sequence ID" value="AIX13221.1"/>
    <property type="molecule type" value="Genomic_DNA"/>
</dbReference>
<dbReference type="RefSeq" id="YP_009152568.1">
    <property type="nucleotide sequence ID" value="NC_027388.1"/>
</dbReference>
<dbReference type="InterPro" id="IPR012337">
    <property type="entry name" value="RNaseH-like_sf"/>
</dbReference>
<gene>
    <name evidence="1" type="ORF">YH6_068</name>
</gene>
<dbReference type="GO" id="GO:0003676">
    <property type="term" value="F:nucleic acid binding"/>
    <property type="evidence" value="ECO:0007669"/>
    <property type="project" value="InterPro"/>
</dbReference>
<dbReference type="Gene3D" id="3.30.420.10">
    <property type="entry name" value="Ribonuclease H-like superfamily/Ribonuclease H"/>
    <property type="match status" value="1"/>
</dbReference>
<keyword evidence="2" id="KW-1185">Reference proteome</keyword>
<evidence type="ECO:0000313" key="1">
    <source>
        <dbReference type="EMBL" id="AIX13221.1"/>
    </source>
</evidence>
<dbReference type="GeneID" id="24724965"/>
<evidence type="ECO:0000313" key="2">
    <source>
        <dbReference type="Proteomes" id="UP000030328"/>
    </source>
</evidence>
<dbReference type="SUPFAM" id="SSF53098">
    <property type="entry name" value="Ribonuclease H-like"/>
    <property type="match status" value="1"/>
</dbReference>
<sequence length="186" mass="20404">MARLNVVGMDPSMSNWGLACGQYDTTSNTLSLRHIEVIKTSKTKDKQIRVNSDDLNRSTEITTRVMEVIKEANVIFVEVPVGSQSAAAMKSYGMCIGILSAVRASGKPFHLLTPTDLKVMACNSKTASKEAMIEWAVKKYPHLNWPMTPKGEVIASRAEHMADACAAAEYGVFHHNDFKLALAMLT</sequence>
<protein>
    <submittedName>
        <fullName evidence="1">Uncharacterized protein</fullName>
    </submittedName>
</protein>
<dbReference type="KEGG" id="vg:24724965"/>